<keyword evidence="2" id="KW-1133">Transmembrane helix</keyword>
<dbReference type="OrthoDB" id="7327264at2"/>
<evidence type="ECO:0000313" key="3">
    <source>
        <dbReference type="EMBL" id="OAF08740.1"/>
    </source>
</evidence>
<gene>
    <name evidence="3" type="ORF">AYJ54_13905</name>
</gene>
<accession>A0A176YQZ5</accession>
<organism evidence="3 4">
    <name type="scientific">Bradyrhizobium centrolobii</name>
    <dbReference type="NCBI Taxonomy" id="1505087"/>
    <lineage>
        <taxon>Bacteria</taxon>
        <taxon>Pseudomonadati</taxon>
        <taxon>Pseudomonadota</taxon>
        <taxon>Alphaproteobacteria</taxon>
        <taxon>Hyphomicrobiales</taxon>
        <taxon>Nitrobacteraceae</taxon>
        <taxon>Bradyrhizobium</taxon>
    </lineage>
</organism>
<proteinExistence type="predicted"/>
<dbReference type="AlphaFoldDB" id="A0A176YQZ5"/>
<dbReference type="STRING" id="1505087.AYJ54_13905"/>
<feature type="region of interest" description="Disordered" evidence="1">
    <location>
        <begin position="1"/>
        <end position="24"/>
    </location>
</feature>
<reference evidence="3 4" key="1">
    <citation type="submission" date="2016-03" db="EMBL/GenBank/DDBJ databases">
        <title>Draft Genome Sequence of the Strain BR 10245 (Bradyrhizobium sp.) isolated from nodules of Centrolobium paraense.</title>
        <authorList>
            <person name="Simoes-Araujo J.L.Sr."/>
            <person name="Barauna A.C."/>
            <person name="Silva K."/>
            <person name="Zilli J.E."/>
        </authorList>
    </citation>
    <scope>NUCLEOTIDE SEQUENCE [LARGE SCALE GENOMIC DNA]</scope>
    <source>
        <strain evidence="3 4">BR 10245</strain>
    </source>
</reference>
<evidence type="ECO:0000313" key="4">
    <source>
        <dbReference type="Proteomes" id="UP000076959"/>
    </source>
</evidence>
<name>A0A176YQZ5_9BRAD</name>
<evidence type="ECO:0000256" key="1">
    <source>
        <dbReference type="SAM" id="MobiDB-lite"/>
    </source>
</evidence>
<dbReference type="EMBL" id="LUUB01000059">
    <property type="protein sequence ID" value="OAF08740.1"/>
    <property type="molecule type" value="Genomic_DNA"/>
</dbReference>
<keyword evidence="2" id="KW-0472">Membrane</keyword>
<dbReference type="Proteomes" id="UP000076959">
    <property type="component" value="Unassembled WGS sequence"/>
</dbReference>
<evidence type="ECO:0000256" key="2">
    <source>
        <dbReference type="SAM" id="Phobius"/>
    </source>
</evidence>
<protein>
    <submittedName>
        <fullName evidence="3">Uncharacterized protein</fullName>
    </submittedName>
</protein>
<keyword evidence="4" id="KW-1185">Reference proteome</keyword>
<comment type="caution">
    <text evidence="3">The sequence shown here is derived from an EMBL/GenBank/DDBJ whole genome shotgun (WGS) entry which is preliminary data.</text>
</comment>
<feature type="transmembrane region" description="Helical" evidence="2">
    <location>
        <begin position="43"/>
        <end position="60"/>
    </location>
</feature>
<sequence length="98" mass="10630">MTLMPLPRTLPGSNAGGGPSRDLSLGQTDLKITRLVGTSKNAVRIQIAVALIAFLLLCLAQAAEKAVRSPVVFARLVRANLMHRRSIQYLLSLNISHR</sequence>
<keyword evidence="2" id="KW-0812">Transmembrane</keyword>